<name>A0A3R5UJN7_9CLOT</name>
<dbReference type="Gene3D" id="1.10.1740.10">
    <property type="match status" value="1"/>
</dbReference>
<evidence type="ECO:0000313" key="8">
    <source>
        <dbReference type="Proteomes" id="UP000286268"/>
    </source>
</evidence>
<dbReference type="InterPro" id="IPR039425">
    <property type="entry name" value="RNA_pol_sigma-70-like"/>
</dbReference>
<dbReference type="InterPro" id="IPR007627">
    <property type="entry name" value="RNA_pol_sigma70_r2"/>
</dbReference>
<accession>A0A3R5UJN7</accession>
<organism evidence="7 8">
    <name type="scientific">Clostridium manihotivorum</name>
    <dbReference type="NCBI Taxonomy" id="2320868"/>
    <lineage>
        <taxon>Bacteria</taxon>
        <taxon>Bacillati</taxon>
        <taxon>Bacillota</taxon>
        <taxon>Clostridia</taxon>
        <taxon>Eubacteriales</taxon>
        <taxon>Clostridiaceae</taxon>
        <taxon>Clostridium</taxon>
    </lineage>
</organism>
<dbReference type="GO" id="GO:0006352">
    <property type="term" value="P:DNA-templated transcription initiation"/>
    <property type="evidence" value="ECO:0007669"/>
    <property type="project" value="InterPro"/>
</dbReference>
<dbReference type="InterPro" id="IPR013324">
    <property type="entry name" value="RNA_pol_sigma_r3/r4-like"/>
</dbReference>
<keyword evidence="3" id="KW-0731">Sigma factor</keyword>
<dbReference type="InterPro" id="IPR013325">
    <property type="entry name" value="RNA_pol_sigma_r2"/>
</dbReference>
<evidence type="ECO:0000313" key="7">
    <source>
        <dbReference type="EMBL" id="QAA35395.1"/>
    </source>
</evidence>
<sequence length="173" mass="20267">MKEEELIERARNGDKYAFEILINDSLPILKGYMIKLTCNRELAEDIIQDALLSAVVNIDTFVPKAKFSTWLIKIASNKYKDYLRKVKETDILLEVIPEDYSLEDKVIEKNEIEEIFKILKNMPEDKRNVFILKHYYGYSYEEISYIVNCPVGTVRSRLHYGIKEIISKFKGGM</sequence>
<protein>
    <submittedName>
        <fullName evidence="7">RNA polymerase sigma factor SigY</fullName>
    </submittedName>
</protein>
<dbReference type="KEGG" id="cmah:C1I91_24260"/>
<reference evidence="7 8" key="1">
    <citation type="submission" date="2018-01" db="EMBL/GenBank/DDBJ databases">
        <title>Genome Sequencing and Assembly of Anaerobacter polyendosporus strain CT4.</title>
        <authorList>
            <person name="Tachaapaikoon C."/>
            <person name="Sutheeworapong S."/>
            <person name="Jenjaroenpun P."/>
            <person name="Wongsurawat T."/>
            <person name="Nookeaw I."/>
            <person name="Cheawchanlertfa P."/>
            <person name="Kosugi A."/>
            <person name="Cheevadhanarak S."/>
            <person name="Ratanakhanokchai K."/>
        </authorList>
    </citation>
    <scope>NUCLEOTIDE SEQUENCE [LARGE SCALE GENOMIC DNA]</scope>
    <source>
        <strain evidence="7 8">CT4</strain>
    </source>
</reference>
<dbReference type="Gene3D" id="1.10.10.10">
    <property type="entry name" value="Winged helix-like DNA-binding domain superfamily/Winged helix DNA-binding domain"/>
    <property type="match status" value="1"/>
</dbReference>
<keyword evidence="4" id="KW-0804">Transcription</keyword>
<dbReference type="CDD" id="cd06171">
    <property type="entry name" value="Sigma70_r4"/>
    <property type="match status" value="1"/>
</dbReference>
<comment type="similarity">
    <text evidence="1">Belongs to the sigma-70 factor family. ECF subfamily.</text>
</comment>
<dbReference type="SUPFAM" id="SSF88659">
    <property type="entry name" value="Sigma3 and sigma4 domains of RNA polymerase sigma factors"/>
    <property type="match status" value="1"/>
</dbReference>
<keyword evidence="2" id="KW-0805">Transcription regulation</keyword>
<dbReference type="Proteomes" id="UP000286268">
    <property type="component" value="Chromosome"/>
</dbReference>
<dbReference type="PANTHER" id="PTHR43133">
    <property type="entry name" value="RNA POLYMERASE ECF-TYPE SIGMA FACTO"/>
    <property type="match status" value="1"/>
</dbReference>
<evidence type="ECO:0000256" key="4">
    <source>
        <dbReference type="ARBA" id="ARBA00023163"/>
    </source>
</evidence>
<dbReference type="GO" id="GO:0016987">
    <property type="term" value="F:sigma factor activity"/>
    <property type="evidence" value="ECO:0007669"/>
    <property type="project" value="UniProtKB-KW"/>
</dbReference>
<evidence type="ECO:0000256" key="3">
    <source>
        <dbReference type="ARBA" id="ARBA00023082"/>
    </source>
</evidence>
<dbReference type="Pfam" id="PF08281">
    <property type="entry name" value="Sigma70_r4_2"/>
    <property type="match status" value="1"/>
</dbReference>
<dbReference type="Pfam" id="PF04542">
    <property type="entry name" value="Sigma70_r2"/>
    <property type="match status" value="1"/>
</dbReference>
<dbReference type="EMBL" id="CP025746">
    <property type="protein sequence ID" value="QAA35395.1"/>
    <property type="molecule type" value="Genomic_DNA"/>
</dbReference>
<dbReference type="AlphaFoldDB" id="A0A3R5UJN7"/>
<dbReference type="OrthoDB" id="9782703at2"/>
<dbReference type="NCBIfam" id="NF007216">
    <property type="entry name" value="PRK09638.1"/>
    <property type="match status" value="1"/>
</dbReference>
<evidence type="ECO:0000256" key="2">
    <source>
        <dbReference type="ARBA" id="ARBA00023015"/>
    </source>
</evidence>
<proteinExistence type="inferred from homology"/>
<keyword evidence="8" id="KW-1185">Reference proteome</keyword>
<dbReference type="InterPro" id="IPR013249">
    <property type="entry name" value="RNA_pol_sigma70_r4_t2"/>
</dbReference>
<feature type="domain" description="RNA polymerase sigma-70 region 2" evidence="5">
    <location>
        <begin position="21"/>
        <end position="87"/>
    </location>
</feature>
<dbReference type="InterPro" id="IPR036388">
    <property type="entry name" value="WH-like_DNA-bd_sf"/>
</dbReference>
<evidence type="ECO:0000259" key="6">
    <source>
        <dbReference type="Pfam" id="PF08281"/>
    </source>
</evidence>
<evidence type="ECO:0000259" key="5">
    <source>
        <dbReference type="Pfam" id="PF04542"/>
    </source>
</evidence>
<gene>
    <name evidence="7" type="ORF">C1I91_24260</name>
</gene>
<dbReference type="PANTHER" id="PTHR43133:SF60">
    <property type="entry name" value="RNA POLYMERASE SIGMA FACTOR SIGV"/>
    <property type="match status" value="1"/>
</dbReference>
<evidence type="ECO:0000256" key="1">
    <source>
        <dbReference type="ARBA" id="ARBA00010641"/>
    </source>
</evidence>
<feature type="domain" description="RNA polymerase sigma factor 70 region 4 type 2" evidence="6">
    <location>
        <begin position="113"/>
        <end position="163"/>
    </location>
</feature>
<dbReference type="InterPro" id="IPR014284">
    <property type="entry name" value="RNA_pol_sigma-70_dom"/>
</dbReference>
<dbReference type="NCBIfam" id="TIGR02937">
    <property type="entry name" value="sigma70-ECF"/>
    <property type="match status" value="1"/>
</dbReference>
<dbReference type="SUPFAM" id="SSF88946">
    <property type="entry name" value="Sigma2 domain of RNA polymerase sigma factors"/>
    <property type="match status" value="1"/>
</dbReference>
<dbReference type="GO" id="GO:0003677">
    <property type="term" value="F:DNA binding"/>
    <property type="evidence" value="ECO:0007669"/>
    <property type="project" value="InterPro"/>
</dbReference>